<keyword evidence="3" id="KW-1185">Reference proteome</keyword>
<name>A0A9X9MH38_BLUGR</name>
<evidence type="ECO:0000256" key="1">
    <source>
        <dbReference type="SAM" id="SignalP"/>
    </source>
</evidence>
<feature type="chain" id="PRO_5040971817" evidence="1">
    <location>
        <begin position="25"/>
        <end position="56"/>
    </location>
</feature>
<sequence>MAKAPWGSQRFFLFSLWWISAVEGRVKVPSTKVSSGISECTHYMSSPNVKLSYCCI</sequence>
<dbReference type="Proteomes" id="UP000324639">
    <property type="component" value="Chromosome Bgt_-06"/>
</dbReference>
<proteinExistence type="predicted"/>
<evidence type="ECO:0000313" key="3">
    <source>
        <dbReference type="Proteomes" id="UP000324639"/>
    </source>
</evidence>
<keyword evidence="1" id="KW-0732">Signal</keyword>
<gene>
    <name evidence="2" type="ORF">BGT96224V316_LOCUS4067</name>
</gene>
<feature type="signal peptide" evidence="1">
    <location>
        <begin position="1"/>
        <end position="24"/>
    </location>
</feature>
<accession>A0A9X9MH38</accession>
<evidence type="ECO:0000313" key="2">
    <source>
        <dbReference type="EMBL" id="VDB87666.1"/>
    </source>
</evidence>
<reference evidence="2 3" key="1">
    <citation type="submission" date="2018-08" db="EMBL/GenBank/DDBJ databases">
        <authorList>
            <person name="Muller C M."/>
        </authorList>
    </citation>
    <scope>NUCLEOTIDE SEQUENCE [LARGE SCALE GENOMIC DNA]</scope>
</reference>
<dbReference type="AlphaFoldDB" id="A0A9X9MH38"/>
<protein>
    <submittedName>
        <fullName evidence="2">Bgt-51335</fullName>
    </submittedName>
</protein>
<organism evidence="2 3">
    <name type="scientific">Blumeria graminis f. sp. tritici</name>
    <dbReference type="NCBI Taxonomy" id="62690"/>
    <lineage>
        <taxon>Eukaryota</taxon>
        <taxon>Fungi</taxon>
        <taxon>Dikarya</taxon>
        <taxon>Ascomycota</taxon>
        <taxon>Pezizomycotina</taxon>
        <taxon>Leotiomycetes</taxon>
        <taxon>Erysiphales</taxon>
        <taxon>Erysiphaceae</taxon>
        <taxon>Blumeria</taxon>
    </lineage>
</organism>
<dbReference type="EMBL" id="LR026989">
    <property type="protein sequence ID" value="VDB87666.1"/>
    <property type="molecule type" value="Genomic_DNA"/>
</dbReference>